<evidence type="ECO:0000259" key="2">
    <source>
        <dbReference type="Pfam" id="PF13683"/>
    </source>
</evidence>
<accession>A0A6J4IRY0</accession>
<evidence type="ECO:0000256" key="1">
    <source>
        <dbReference type="SAM" id="MobiDB-lite"/>
    </source>
</evidence>
<feature type="compositionally biased region" description="Polar residues" evidence="1">
    <location>
        <begin position="33"/>
        <end position="44"/>
    </location>
</feature>
<feature type="non-terminal residue" evidence="3">
    <location>
        <position position="1"/>
    </location>
</feature>
<dbReference type="AlphaFoldDB" id="A0A6J4IRY0"/>
<dbReference type="Pfam" id="PF13683">
    <property type="entry name" value="rve_3"/>
    <property type="match status" value="1"/>
</dbReference>
<feature type="region of interest" description="Disordered" evidence="1">
    <location>
        <begin position="1"/>
        <end position="44"/>
    </location>
</feature>
<evidence type="ECO:0000313" key="3">
    <source>
        <dbReference type="EMBL" id="CAA9257539.1"/>
    </source>
</evidence>
<protein>
    <recommendedName>
        <fullName evidence="2">Integrase catalytic domain-containing protein</fullName>
    </recommendedName>
</protein>
<dbReference type="GO" id="GO:0015074">
    <property type="term" value="P:DNA integration"/>
    <property type="evidence" value="ECO:0007669"/>
    <property type="project" value="InterPro"/>
</dbReference>
<sequence>SSAQRTQAMHPWLHHYNTARPHSALRRKPPISRITSDNVLGNDS</sequence>
<gene>
    <name evidence="3" type="ORF">AVDCRST_MAG93-2039</name>
</gene>
<feature type="domain" description="Integrase catalytic" evidence="2">
    <location>
        <begin position="2"/>
        <end position="30"/>
    </location>
</feature>
<dbReference type="InterPro" id="IPR001584">
    <property type="entry name" value="Integrase_cat-core"/>
</dbReference>
<proteinExistence type="predicted"/>
<dbReference type="EMBL" id="CADCTR010000693">
    <property type="protein sequence ID" value="CAA9257539.1"/>
    <property type="molecule type" value="Genomic_DNA"/>
</dbReference>
<reference evidence="3" key="1">
    <citation type="submission" date="2020-02" db="EMBL/GenBank/DDBJ databases">
        <authorList>
            <person name="Meier V. D."/>
        </authorList>
    </citation>
    <scope>NUCLEOTIDE SEQUENCE</scope>
    <source>
        <strain evidence="3">AVDCRST_MAG93</strain>
    </source>
</reference>
<organism evidence="3">
    <name type="scientific">uncultured Chloroflexia bacterium</name>
    <dbReference type="NCBI Taxonomy" id="1672391"/>
    <lineage>
        <taxon>Bacteria</taxon>
        <taxon>Bacillati</taxon>
        <taxon>Chloroflexota</taxon>
        <taxon>Chloroflexia</taxon>
        <taxon>environmental samples</taxon>
    </lineage>
</organism>
<name>A0A6J4IRY0_9CHLR</name>